<dbReference type="PROSITE" id="PS50956">
    <property type="entry name" value="HTH_ASNC_2"/>
    <property type="match status" value="1"/>
</dbReference>
<organism evidence="5 6">
    <name type="scientific">Phytohabitans maris</name>
    <dbReference type="NCBI Taxonomy" id="3071409"/>
    <lineage>
        <taxon>Bacteria</taxon>
        <taxon>Bacillati</taxon>
        <taxon>Actinomycetota</taxon>
        <taxon>Actinomycetes</taxon>
        <taxon>Micromonosporales</taxon>
        <taxon>Micromonosporaceae</taxon>
    </lineage>
</organism>
<proteinExistence type="predicted"/>
<keyword evidence="1" id="KW-0805">Transcription regulation</keyword>
<dbReference type="PANTHER" id="PTHR30154:SF34">
    <property type="entry name" value="TRANSCRIPTIONAL REGULATOR AZLB"/>
    <property type="match status" value="1"/>
</dbReference>
<dbReference type="Pfam" id="PF01037">
    <property type="entry name" value="AsnC_trans_reg"/>
    <property type="match status" value="1"/>
</dbReference>
<name>A0ABU0ZNZ5_9ACTN</name>
<dbReference type="InterPro" id="IPR036390">
    <property type="entry name" value="WH_DNA-bd_sf"/>
</dbReference>
<dbReference type="InterPro" id="IPR019887">
    <property type="entry name" value="Tscrpt_reg_AsnC/Lrp_C"/>
</dbReference>
<evidence type="ECO:0000256" key="2">
    <source>
        <dbReference type="ARBA" id="ARBA00023125"/>
    </source>
</evidence>
<sequence length="160" mass="17399">MTPLDALDARLLLVLIDEPRATVLALSQRLGVARNTVQARLARLEQRGALTSLERCVDPAALGYPLTAHITAAVTQRRLAEVADALAEIPEVIEVHGISGNLDLLIRVVARDAEDLYRVAGIILATPGIERTSTALVMRNLVTHRLRPLLDRANQPGQPR</sequence>
<dbReference type="PRINTS" id="PR00033">
    <property type="entry name" value="HTHASNC"/>
</dbReference>
<gene>
    <name evidence="5" type="ORF">RB614_29930</name>
</gene>
<keyword evidence="3" id="KW-0804">Transcription</keyword>
<evidence type="ECO:0000313" key="5">
    <source>
        <dbReference type="EMBL" id="MDQ7908759.1"/>
    </source>
</evidence>
<dbReference type="InterPro" id="IPR036388">
    <property type="entry name" value="WH-like_DNA-bd_sf"/>
</dbReference>
<dbReference type="Gene3D" id="3.30.70.920">
    <property type="match status" value="1"/>
</dbReference>
<dbReference type="Pfam" id="PF13412">
    <property type="entry name" value="HTH_24"/>
    <property type="match status" value="1"/>
</dbReference>
<reference evidence="5 6" key="1">
    <citation type="submission" date="2023-08" db="EMBL/GenBank/DDBJ databases">
        <title>Phytohabitans sansha sp. nov., isolated from marine sediment.</title>
        <authorList>
            <person name="Zhao Y."/>
            <person name="Yi K."/>
        </authorList>
    </citation>
    <scope>NUCLEOTIDE SEQUENCE [LARGE SCALE GENOMIC DNA]</scope>
    <source>
        <strain evidence="5 6">ZYX-F-186</strain>
    </source>
</reference>
<evidence type="ECO:0000259" key="4">
    <source>
        <dbReference type="PROSITE" id="PS50956"/>
    </source>
</evidence>
<dbReference type="RefSeq" id="WP_308716026.1">
    <property type="nucleotide sequence ID" value="NZ_JAVHUY010000033.1"/>
</dbReference>
<evidence type="ECO:0000256" key="3">
    <source>
        <dbReference type="ARBA" id="ARBA00023163"/>
    </source>
</evidence>
<feature type="domain" description="HTH asnC-type" evidence="4">
    <location>
        <begin position="4"/>
        <end position="65"/>
    </location>
</feature>
<dbReference type="Gene3D" id="1.10.10.10">
    <property type="entry name" value="Winged helix-like DNA-binding domain superfamily/Winged helix DNA-binding domain"/>
    <property type="match status" value="1"/>
</dbReference>
<keyword evidence="6" id="KW-1185">Reference proteome</keyword>
<dbReference type="PANTHER" id="PTHR30154">
    <property type="entry name" value="LEUCINE-RESPONSIVE REGULATORY PROTEIN"/>
    <property type="match status" value="1"/>
</dbReference>
<dbReference type="SUPFAM" id="SSF54909">
    <property type="entry name" value="Dimeric alpha+beta barrel"/>
    <property type="match status" value="1"/>
</dbReference>
<evidence type="ECO:0000256" key="1">
    <source>
        <dbReference type="ARBA" id="ARBA00023015"/>
    </source>
</evidence>
<dbReference type="SMART" id="SM00344">
    <property type="entry name" value="HTH_ASNC"/>
    <property type="match status" value="1"/>
</dbReference>
<protein>
    <submittedName>
        <fullName evidence="5">Lrp/AsnC family transcriptional regulator</fullName>
    </submittedName>
</protein>
<comment type="caution">
    <text evidence="5">The sequence shown here is derived from an EMBL/GenBank/DDBJ whole genome shotgun (WGS) entry which is preliminary data.</text>
</comment>
<dbReference type="SUPFAM" id="SSF46785">
    <property type="entry name" value="Winged helix' DNA-binding domain"/>
    <property type="match status" value="1"/>
</dbReference>
<dbReference type="InterPro" id="IPR011008">
    <property type="entry name" value="Dimeric_a/b-barrel"/>
</dbReference>
<accession>A0ABU0ZNZ5</accession>
<dbReference type="InterPro" id="IPR000485">
    <property type="entry name" value="AsnC-type_HTH_dom"/>
</dbReference>
<dbReference type="Proteomes" id="UP001230908">
    <property type="component" value="Unassembled WGS sequence"/>
</dbReference>
<dbReference type="EMBL" id="JAVHUY010000033">
    <property type="protein sequence ID" value="MDQ7908759.1"/>
    <property type="molecule type" value="Genomic_DNA"/>
</dbReference>
<keyword evidence="2" id="KW-0238">DNA-binding</keyword>
<evidence type="ECO:0000313" key="6">
    <source>
        <dbReference type="Proteomes" id="UP001230908"/>
    </source>
</evidence>
<dbReference type="InterPro" id="IPR019888">
    <property type="entry name" value="Tscrpt_reg_AsnC-like"/>
</dbReference>